<feature type="domain" description="Response regulatory" evidence="2">
    <location>
        <begin position="2"/>
        <end position="129"/>
    </location>
</feature>
<dbReference type="SUPFAM" id="SSF52172">
    <property type="entry name" value="CheY-like"/>
    <property type="match status" value="1"/>
</dbReference>
<dbReference type="Gene3D" id="3.40.50.2300">
    <property type="match status" value="1"/>
</dbReference>
<sequence length="137" mass="15908">MRFLIVDDDFDSRRLMQKILYPYGYCDVAVDGEEAVEAFKRSLTSNEPYDLICLDIIMPNVDGQQALREIREIETEHDVPLEKRTKTIMISALDDTKELHDAFFLGEATSYIVKPIRKKTLLDEIRNLGIQIQERKA</sequence>
<dbReference type="PANTHER" id="PTHR43228:SF1">
    <property type="entry name" value="TWO-COMPONENT RESPONSE REGULATOR ARR22"/>
    <property type="match status" value="1"/>
</dbReference>
<proteinExistence type="predicted"/>
<feature type="modified residue" description="4-aspartylphosphate" evidence="1">
    <location>
        <position position="55"/>
    </location>
</feature>
<dbReference type="GO" id="GO:0000160">
    <property type="term" value="P:phosphorelay signal transduction system"/>
    <property type="evidence" value="ECO:0007669"/>
    <property type="project" value="InterPro"/>
</dbReference>
<keyword evidence="1" id="KW-0597">Phosphoprotein</keyword>
<dbReference type="InterPro" id="IPR052048">
    <property type="entry name" value="ST_Response_Regulator"/>
</dbReference>
<dbReference type="InterPro" id="IPR011006">
    <property type="entry name" value="CheY-like_superfamily"/>
</dbReference>
<gene>
    <name evidence="3" type="ORF">SAMN02745702_00606</name>
</gene>
<keyword evidence="4" id="KW-1185">Reference proteome</keyword>
<dbReference type="AlphaFoldDB" id="A0A1T4VNJ2"/>
<evidence type="ECO:0000313" key="4">
    <source>
        <dbReference type="Proteomes" id="UP000189733"/>
    </source>
</evidence>
<dbReference type="SMART" id="SM00448">
    <property type="entry name" value="REC"/>
    <property type="match status" value="1"/>
</dbReference>
<dbReference type="EMBL" id="FUYA01000002">
    <property type="protein sequence ID" value="SKA66499.1"/>
    <property type="molecule type" value="Genomic_DNA"/>
</dbReference>
<name>A0A1T4VNJ2_9BACT</name>
<reference evidence="3 4" key="1">
    <citation type="submission" date="2017-02" db="EMBL/GenBank/DDBJ databases">
        <authorList>
            <person name="Peterson S.W."/>
        </authorList>
    </citation>
    <scope>NUCLEOTIDE SEQUENCE [LARGE SCALE GENOMIC DNA]</scope>
    <source>
        <strain evidence="3 4">DSM 18034</strain>
    </source>
</reference>
<dbReference type="InterPro" id="IPR001789">
    <property type="entry name" value="Sig_transdc_resp-reg_receiver"/>
</dbReference>
<dbReference type="RefSeq" id="WP_078683931.1">
    <property type="nucleotide sequence ID" value="NZ_FUYA01000002.1"/>
</dbReference>
<organism evidence="3 4">
    <name type="scientific">Desulfobaculum bizertense DSM 18034</name>
    <dbReference type="NCBI Taxonomy" id="1121442"/>
    <lineage>
        <taxon>Bacteria</taxon>
        <taxon>Pseudomonadati</taxon>
        <taxon>Thermodesulfobacteriota</taxon>
        <taxon>Desulfovibrionia</taxon>
        <taxon>Desulfovibrionales</taxon>
        <taxon>Desulfovibrionaceae</taxon>
        <taxon>Desulfobaculum</taxon>
    </lineage>
</organism>
<evidence type="ECO:0000313" key="3">
    <source>
        <dbReference type="EMBL" id="SKA66499.1"/>
    </source>
</evidence>
<evidence type="ECO:0000256" key="1">
    <source>
        <dbReference type="PROSITE-ProRule" id="PRU00169"/>
    </source>
</evidence>
<dbReference type="STRING" id="1121442.SAMN02745702_00606"/>
<dbReference type="PROSITE" id="PS50110">
    <property type="entry name" value="RESPONSE_REGULATORY"/>
    <property type="match status" value="1"/>
</dbReference>
<dbReference type="PANTHER" id="PTHR43228">
    <property type="entry name" value="TWO-COMPONENT RESPONSE REGULATOR"/>
    <property type="match status" value="1"/>
</dbReference>
<dbReference type="Pfam" id="PF00072">
    <property type="entry name" value="Response_reg"/>
    <property type="match status" value="1"/>
</dbReference>
<protein>
    <submittedName>
        <fullName evidence="3">Two-component system, chemotaxis family, response regulator CheY</fullName>
    </submittedName>
</protein>
<accession>A0A1T4VNJ2</accession>
<dbReference type="CDD" id="cd17546">
    <property type="entry name" value="REC_hyHK_CKI1_RcsC-like"/>
    <property type="match status" value="1"/>
</dbReference>
<evidence type="ECO:0000259" key="2">
    <source>
        <dbReference type="PROSITE" id="PS50110"/>
    </source>
</evidence>
<dbReference type="Proteomes" id="UP000189733">
    <property type="component" value="Unassembled WGS sequence"/>
</dbReference>
<dbReference type="OrthoDB" id="9790466at2"/>